<dbReference type="NCBIfam" id="TIGR01450">
    <property type="entry name" value="recC"/>
    <property type="match status" value="1"/>
</dbReference>
<protein>
    <recommendedName>
        <fullName evidence="10">RecBCD enzyme subunit RecC</fullName>
    </recommendedName>
    <alternativeName>
        <fullName evidence="10">Exonuclease V subunit RecC</fullName>
        <shortName evidence="10">ExoV subunit RecC</shortName>
    </alternativeName>
    <alternativeName>
        <fullName evidence="10">Helicase/nuclease RecBCD subunit RecC</fullName>
    </alternativeName>
</protein>
<dbReference type="SUPFAM" id="SSF52540">
    <property type="entry name" value="P-loop containing nucleoside triphosphate hydrolases"/>
    <property type="match status" value="2"/>
</dbReference>
<evidence type="ECO:0000313" key="13">
    <source>
        <dbReference type="EMBL" id="NMG16927.1"/>
    </source>
</evidence>
<dbReference type="EMBL" id="WTVP01000052">
    <property type="protein sequence ID" value="NMG16927.1"/>
    <property type="molecule type" value="Genomic_DNA"/>
</dbReference>
<dbReference type="Proteomes" id="UP000633943">
    <property type="component" value="Unassembled WGS sequence"/>
</dbReference>
<comment type="subunit">
    <text evidence="10">Heterotrimer of RecB, RecC and RecD. All subunits contribute to DNA-binding.</text>
</comment>
<evidence type="ECO:0000256" key="7">
    <source>
        <dbReference type="ARBA" id="ARBA00022840"/>
    </source>
</evidence>
<evidence type="ECO:0000256" key="5">
    <source>
        <dbReference type="ARBA" id="ARBA00022806"/>
    </source>
</evidence>
<dbReference type="SUPFAM" id="SSF52980">
    <property type="entry name" value="Restriction endonuclease-like"/>
    <property type="match status" value="1"/>
</dbReference>
<dbReference type="PIRSF" id="PIRSF000980">
    <property type="entry name" value="RecC"/>
    <property type="match status" value="1"/>
</dbReference>
<dbReference type="InterPro" id="IPR013986">
    <property type="entry name" value="DExx_box_DNA_helicase_dom_sf"/>
</dbReference>
<evidence type="ECO:0000313" key="14">
    <source>
        <dbReference type="Proteomes" id="UP000633943"/>
    </source>
</evidence>
<comment type="similarity">
    <text evidence="10">Belongs to the RecC family.</text>
</comment>
<dbReference type="Gene3D" id="3.40.50.300">
    <property type="entry name" value="P-loop containing nucleotide triphosphate hydrolases"/>
    <property type="match status" value="2"/>
</dbReference>
<keyword evidence="14" id="KW-1185">Reference proteome</keyword>
<comment type="function">
    <text evidence="10">A helicase/nuclease that prepares dsDNA breaks (DSB) for recombinational DNA repair. Binds to DSBs and unwinds DNA via a highly rapid and processive ATP-dependent bidirectional helicase activity. Unwinds dsDNA until it encounters a Chi (crossover hotspot instigator) sequence from the 3' direction. Cuts ssDNA a few nucleotides 3' to the Chi site. The properties and activities of the enzyme are changed at Chi. The Chi-altered holoenzyme produces a long 3'-ssDNA overhang and facilitates RecA-binding to the ssDNA for homologous DNA recombination and repair. Holoenzyme degrades any linearized DNA that is unable to undergo homologous recombination. In the holoenzyme this subunit recognizes the wild-type Chi sequence, and when added to isolated RecB increases its ATP-dependent helicase processivity.</text>
</comment>
<keyword evidence="5 10" id="KW-0347">Helicase</keyword>
<evidence type="ECO:0000256" key="10">
    <source>
        <dbReference type="HAMAP-Rule" id="MF_01486"/>
    </source>
</evidence>
<keyword evidence="7 10" id="KW-0067">ATP-binding</keyword>
<dbReference type="InterPro" id="IPR011335">
    <property type="entry name" value="Restrct_endonuc-II-like"/>
</dbReference>
<evidence type="ECO:0000256" key="1">
    <source>
        <dbReference type="ARBA" id="ARBA00022722"/>
    </source>
</evidence>
<dbReference type="GO" id="GO:0008854">
    <property type="term" value="F:exodeoxyribonuclease V activity"/>
    <property type="evidence" value="ECO:0007669"/>
    <property type="project" value="UniProtKB-EC"/>
</dbReference>
<dbReference type="Gene3D" id="3.40.50.10930">
    <property type="match status" value="1"/>
</dbReference>
<reference evidence="13 14" key="1">
    <citation type="submission" date="2019-12" db="EMBL/GenBank/DDBJ databases">
        <title>Comparative genomics gives insights into the taxonomy of the Azoarcus-Aromatoleum group and reveals separate origins of nif in the plant-associated Azoarcus and non-plant-associated Aromatoleum sub-groups.</title>
        <authorList>
            <person name="Lafos M."/>
            <person name="Maluk M."/>
            <person name="Batista M."/>
            <person name="Junghare M."/>
            <person name="Carmona M."/>
            <person name="Faoro H."/>
            <person name="Cruz L.M."/>
            <person name="Battistoni F."/>
            <person name="De Souza E."/>
            <person name="Pedrosa F."/>
            <person name="Chen W.-M."/>
            <person name="Poole P.S."/>
            <person name="Dixon R.A."/>
            <person name="James E.K."/>
        </authorList>
    </citation>
    <scope>NUCLEOTIDE SEQUENCE [LARGE SCALE GENOMIC DNA]</scope>
    <source>
        <strain evidence="13 14">PbN1</strain>
    </source>
</reference>
<dbReference type="InterPro" id="IPR041500">
    <property type="entry name" value="RecC_C"/>
</dbReference>
<keyword evidence="6 10" id="KW-0269">Exonuclease</keyword>
<feature type="compositionally biased region" description="Acidic residues" evidence="11">
    <location>
        <begin position="809"/>
        <end position="821"/>
    </location>
</feature>
<dbReference type="PANTHER" id="PTHR30591">
    <property type="entry name" value="RECBCD ENZYME SUBUNIT RECC"/>
    <property type="match status" value="1"/>
</dbReference>
<evidence type="ECO:0000256" key="6">
    <source>
        <dbReference type="ARBA" id="ARBA00022839"/>
    </source>
</evidence>
<evidence type="ECO:0000256" key="4">
    <source>
        <dbReference type="ARBA" id="ARBA00022801"/>
    </source>
</evidence>
<accession>A0ABX1NZ44</accession>
<keyword evidence="8 10" id="KW-0238">DNA-binding</keyword>
<evidence type="ECO:0000256" key="9">
    <source>
        <dbReference type="ARBA" id="ARBA00023204"/>
    </source>
</evidence>
<feature type="domain" description="RecC C-terminal" evidence="12">
    <location>
        <begin position="837"/>
        <end position="1060"/>
    </location>
</feature>
<dbReference type="InterPro" id="IPR027417">
    <property type="entry name" value="P-loop_NTPase"/>
</dbReference>
<evidence type="ECO:0000256" key="3">
    <source>
        <dbReference type="ARBA" id="ARBA00022763"/>
    </source>
</evidence>
<gene>
    <name evidence="10 13" type="primary">recC</name>
    <name evidence="13" type="ORF">GPA24_15565</name>
</gene>
<evidence type="ECO:0000259" key="12">
    <source>
        <dbReference type="Pfam" id="PF17946"/>
    </source>
</evidence>
<organism evidence="13 14">
    <name type="scientific">Aromatoleum bremense</name>
    <dbReference type="NCBI Taxonomy" id="76115"/>
    <lineage>
        <taxon>Bacteria</taxon>
        <taxon>Pseudomonadati</taxon>
        <taxon>Pseudomonadota</taxon>
        <taxon>Betaproteobacteria</taxon>
        <taxon>Rhodocyclales</taxon>
        <taxon>Rhodocyclaceae</taxon>
        <taxon>Aromatoleum</taxon>
    </lineage>
</organism>
<name>A0ABX1NZ44_9RHOO</name>
<keyword evidence="3 10" id="KW-0227">DNA damage</keyword>
<dbReference type="Pfam" id="PF17946">
    <property type="entry name" value="RecC_C"/>
    <property type="match status" value="1"/>
</dbReference>
<evidence type="ECO:0000256" key="2">
    <source>
        <dbReference type="ARBA" id="ARBA00022741"/>
    </source>
</evidence>
<dbReference type="InterPro" id="IPR006697">
    <property type="entry name" value="RecC"/>
</dbReference>
<keyword evidence="4 10" id="KW-0378">Hydrolase</keyword>
<dbReference type="PANTHER" id="PTHR30591:SF1">
    <property type="entry name" value="RECBCD ENZYME SUBUNIT RECC"/>
    <property type="match status" value="1"/>
</dbReference>
<dbReference type="Gene3D" id="1.10.10.160">
    <property type="match status" value="1"/>
</dbReference>
<evidence type="ECO:0000256" key="8">
    <source>
        <dbReference type="ARBA" id="ARBA00023125"/>
    </source>
</evidence>
<keyword evidence="9 10" id="KW-0234">DNA repair</keyword>
<feature type="region of interest" description="Disordered" evidence="11">
    <location>
        <begin position="799"/>
        <end position="822"/>
    </location>
</feature>
<proteinExistence type="inferred from homology"/>
<keyword evidence="1 10" id="KW-0540">Nuclease</keyword>
<dbReference type="HAMAP" id="MF_01486">
    <property type="entry name" value="RecC"/>
    <property type="match status" value="1"/>
</dbReference>
<dbReference type="RefSeq" id="WP_169203486.1">
    <property type="nucleotide sequence ID" value="NZ_CP059467.1"/>
</dbReference>
<comment type="caution">
    <text evidence="13">The sequence shown here is derived from an EMBL/GenBank/DDBJ whole genome shotgun (WGS) entry which is preliminary data.</text>
</comment>
<evidence type="ECO:0000256" key="11">
    <source>
        <dbReference type="SAM" id="MobiDB-lite"/>
    </source>
</evidence>
<comment type="miscellaneous">
    <text evidence="10">In the RecBCD complex, RecB has a slow 3'-5' helicase, an exonuclease activity and loads RecA onto ssDNA, RecD has a fast 5'-3' helicase activity, while RecC stimulates the ATPase and processivity of the RecB helicase and contributes to recognition of the Chi site.</text>
</comment>
<dbReference type="Pfam" id="PF04257">
    <property type="entry name" value="Exonuc_V_gamma"/>
    <property type="match status" value="1"/>
</dbReference>
<sequence>MLSLAFSNRYEVLLETLLARLADEQPGPFGMREIVVPSAALRRSVELAVARREGVAANLRFSYLAQWLWSQIGKVVAVGEQSPFAPALLVWRIFEQFQDAAWTGTHPRLARYLGTADATMRFELAERVARVFDHYLTYRPRWLAEWSAGRMVAGLPEDARADEAWQAGLWRRLTAELGTRSEHPAETFFRVIAAAGDALPGILPESVHVFCLPAMPPLYRDVLRELSQRVDVRLYVLNPCREYWFEIVEPRRLAWLAGQQQDLYFESGNRLLAAWGRQTQAHIDLLFEGEGAPEIEDSLFVPAGGASLLAQLHDAVLDLVDLAPGSIVLADDDRSVEVHVCHSATRELEVLHDRLLALLAAPDAPRPDDILVVTPDLDAAAPLIEAVFGTAPASRRIPWTITGLGQTRINPVARVLDAALALAASRFPASRVFDLLQQPPVARRFGLDGADLEQVHEWLRAAGVRWGLDGAHRRRLGLPGVDRHSLAEGLHRLFLAYALGDGGASPGEEGDVGGPVLFGGRLGAGNPEGGEALALGRLWRYVETLQWLEAAARRPHDADGWRALLVELLDRLIPPDAEWADDRGAVLAASAELHANMQAGGLRSPVPLALVHDALAALLDDPARGGVPGGAVTFSAMTSLRSLPYRVVCAIGLDDGAFPGADRAVEFDLMAKHGARGDRQRRDDERNLFLDLLLAARECLHLSYAGRSVRDNSEKPPSVLVDELLDYAARACAADPLDAASHVAARRRLTVVHPLQAFSRNYFIADPQRDARLASFNAEYCDALRARLQAAARGLPAARSVCGDSGSERDEEDGCEPDDAGEAPFFVASLPPPPDEWRTVGLDRLIRFFRNPVRFLLRERLGVRVSEGDEELIDDEAFLPAWPERQALAERLLPALLAGRNPDAVRNLAPAGGEFPAGPLGERLLERELGVLQAYAGGLRTALAPDPLPPLQAHLDFDLGGERWTLDAAFGDLRPAGLVRHRYDEARANDYVAGWIAHLALCAAAPDAAELCTEWHSRDGVYRLRHCDDARRQLAALVALYREGLMRPLPFFPKSAWAWVVNDCNRYKAEQKWSGGGRPEFGECRDAAIRLAFRGLPDPLGDAFYDHAATVLQPLVAHLDDPRL</sequence>
<keyword evidence="2 10" id="KW-0547">Nucleotide-binding</keyword>